<sequence>MIKLERKYLFIMILITVALLIMGVIFDANTIVMSALIGLTVGALVQLFIHNKSRK</sequence>
<keyword evidence="1" id="KW-0472">Membrane</keyword>
<reference evidence="3" key="1">
    <citation type="submission" date="2023-07" db="EMBL/GenBank/DDBJ databases">
        <title>Chryseobacterium sp. strain PBS4-4 Genome sequencing and assembly.</title>
        <authorList>
            <person name="Jung Y."/>
        </authorList>
    </citation>
    <scope>NUCLEOTIDE SEQUENCE [LARGE SCALE GENOMIC DNA]</scope>
    <source>
        <strain evidence="3">PBS4-4</strain>
    </source>
</reference>
<comment type="caution">
    <text evidence="2">The sequence shown here is derived from an EMBL/GenBank/DDBJ whole genome shotgun (WGS) entry which is preliminary data.</text>
</comment>
<keyword evidence="1" id="KW-1133">Transmembrane helix</keyword>
<proteinExistence type="predicted"/>
<organism evidence="2 3">
    <name type="scientific">Chryseobacterium edaphi</name>
    <dbReference type="NCBI Taxonomy" id="2976532"/>
    <lineage>
        <taxon>Bacteria</taxon>
        <taxon>Pseudomonadati</taxon>
        <taxon>Bacteroidota</taxon>
        <taxon>Flavobacteriia</taxon>
        <taxon>Flavobacteriales</taxon>
        <taxon>Weeksellaceae</taxon>
        <taxon>Chryseobacterium group</taxon>
        <taxon>Chryseobacterium</taxon>
    </lineage>
</organism>
<protein>
    <recommendedName>
        <fullName evidence="4">Phosphatidate cytidylyltransferase</fullName>
    </recommendedName>
</protein>
<evidence type="ECO:0008006" key="4">
    <source>
        <dbReference type="Google" id="ProtNLM"/>
    </source>
</evidence>
<dbReference type="Proteomes" id="UP001208649">
    <property type="component" value="Unassembled WGS sequence"/>
</dbReference>
<feature type="transmembrane region" description="Helical" evidence="1">
    <location>
        <begin position="7"/>
        <end position="25"/>
    </location>
</feature>
<dbReference type="EMBL" id="JAOTEM010000001">
    <property type="protein sequence ID" value="MCU7617155.1"/>
    <property type="molecule type" value="Genomic_DNA"/>
</dbReference>
<keyword evidence="3" id="KW-1185">Reference proteome</keyword>
<feature type="transmembrane region" description="Helical" evidence="1">
    <location>
        <begin position="31"/>
        <end position="49"/>
    </location>
</feature>
<evidence type="ECO:0000256" key="1">
    <source>
        <dbReference type="SAM" id="Phobius"/>
    </source>
</evidence>
<keyword evidence="1" id="KW-0812">Transmembrane</keyword>
<evidence type="ECO:0000313" key="2">
    <source>
        <dbReference type="EMBL" id="MCU7617155.1"/>
    </source>
</evidence>
<dbReference type="RefSeq" id="WP_263002569.1">
    <property type="nucleotide sequence ID" value="NZ_JAOTEM010000001.1"/>
</dbReference>
<evidence type="ECO:0000313" key="3">
    <source>
        <dbReference type="Proteomes" id="UP001208649"/>
    </source>
</evidence>
<accession>A0ABT2W4L5</accession>
<name>A0ABT2W4L5_9FLAO</name>
<gene>
    <name evidence="2" type="ORF">NZ698_08090</name>
</gene>